<feature type="chain" id="PRO_5022034885" evidence="1">
    <location>
        <begin position="18"/>
        <end position="69"/>
    </location>
</feature>
<reference evidence="2 3" key="1">
    <citation type="submission" date="2019-07" db="EMBL/GenBank/DDBJ databases">
        <authorList>
            <person name="Jastrzebski P J."/>
            <person name="Paukszto L."/>
            <person name="Jastrzebski P J."/>
        </authorList>
    </citation>
    <scope>NUCLEOTIDE SEQUENCE [LARGE SCALE GENOMIC DNA]</scope>
    <source>
        <strain evidence="2 3">WMS-il1</strain>
    </source>
</reference>
<dbReference type="AlphaFoldDB" id="A0A564Y5N9"/>
<feature type="signal peptide" evidence="1">
    <location>
        <begin position="1"/>
        <end position="17"/>
    </location>
</feature>
<dbReference type="EMBL" id="CABIJS010000089">
    <property type="protein sequence ID" value="VUZ42627.1"/>
    <property type="molecule type" value="Genomic_DNA"/>
</dbReference>
<evidence type="ECO:0000256" key="1">
    <source>
        <dbReference type="SAM" id="SignalP"/>
    </source>
</evidence>
<accession>A0A564Y5N9</accession>
<gene>
    <name evidence="2" type="ORF">WMSIL1_LOCUS3201</name>
</gene>
<proteinExistence type="predicted"/>
<dbReference type="Proteomes" id="UP000321570">
    <property type="component" value="Unassembled WGS sequence"/>
</dbReference>
<protein>
    <submittedName>
        <fullName evidence="2">Uncharacterized protein</fullName>
    </submittedName>
</protein>
<sequence length="69" mass="7821">MSTIMLVLLTDFALVSDLDFSKNTNSDVSFSFLFPDLCHAGFRLGRLFLLDKKLVPRSLIVDSNLLQDR</sequence>
<organism evidence="2 3">
    <name type="scientific">Hymenolepis diminuta</name>
    <name type="common">Rat tapeworm</name>
    <dbReference type="NCBI Taxonomy" id="6216"/>
    <lineage>
        <taxon>Eukaryota</taxon>
        <taxon>Metazoa</taxon>
        <taxon>Spiralia</taxon>
        <taxon>Lophotrochozoa</taxon>
        <taxon>Platyhelminthes</taxon>
        <taxon>Cestoda</taxon>
        <taxon>Eucestoda</taxon>
        <taxon>Cyclophyllidea</taxon>
        <taxon>Hymenolepididae</taxon>
        <taxon>Hymenolepis</taxon>
    </lineage>
</organism>
<evidence type="ECO:0000313" key="3">
    <source>
        <dbReference type="Proteomes" id="UP000321570"/>
    </source>
</evidence>
<keyword evidence="3" id="KW-1185">Reference proteome</keyword>
<name>A0A564Y5N9_HYMDI</name>
<keyword evidence="1" id="KW-0732">Signal</keyword>
<evidence type="ECO:0000313" key="2">
    <source>
        <dbReference type="EMBL" id="VUZ42627.1"/>
    </source>
</evidence>